<dbReference type="STRING" id="1210086.GCA_001613105_01432"/>
<dbReference type="PANTHER" id="PTHR35201">
    <property type="entry name" value="TERPENE SYNTHASE"/>
    <property type="match status" value="1"/>
</dbReference>
<accession>A0A370ICJ8</accession>
<reference evidence="3 4" key="1">
    <citation type="submission" date="2018-07" db="EMBL/GenBank/DDBJ databases">
        <title>Genomic Encyclopedia of Type Strains, Phase IV (KMG-IV): sequencing the most valuable type-strain genomes for metagenomic binning, comparative biology and taxonomic classification.</title>
        <authorList>
            <person name="Goeker M."/>
        </authorList>
    </citation>
    <scope>NUCLEOTIDE SEQUENCE [LARGE SCALE GENOMIC DNA]</scope>
    <source>
        <strain evidence="3 4">DSM 44290</strain>
    </source>
</reference>
<dbReference type="InterPro" id="IPR034686">
    <property type="entry name" value="Terpene_cyclase-like_2"/>
</dbReference>
<dbReference type="GO" id="GO:0010333">
    <property type="term" value="F:terpene synthase activity"/>
    <property type="evidence" value="ECO:0007669"/>
    <property type="project" value="InterPro"/>
</dbReference>
<evidence type="ECO:0000313" key="3">
    <source>
        <dbReference type="EMBL" id="RDI68455.1"/>
    </source>
</evidence>
<dbReference type="PANTHER" id="PTHR35201:SF4">
    <property type="entry name" value="BETA-PINACENE SYNTHASE-RELATED"/>
    <property type="match status" value="1"/>
</dbReference>
<dbReference type="Gene3D" id="1.10.600.10">
    <property type="entry name" value="Farnesyl Diphosphate Synthase"/>
    <property type="match status" value="1"/>
</dbReference>
<name>A0A370ICJ8_9NOCA</name>
<gene>
    <name evidence="3" type="ORF">DFR76_102856</name>
</gene>
<evidence type="ECO:0000313" key="4">
    <source>
        <dbReference type="Proteomes" id="UP000254869"/>
    </source>
</evidence>
<dbReference type="Pfam" id="PF19086">
    <property type="entry name" value="Terpene_syn_C_2"/>
    <property type="match status" value="1"/>
</dbReference>
<keyword evidence="2" id="KW-0479">Metal-binding</keyword>
<dbReference type="InterPro" id="IPR008949">
    <property type="entry name" value="Isoprenoid_synthase_dom_sf"/>
</dbReference>
<dbReference type="GO" id="GO:0046872">
    <property type="term" value="F:metal ion binding"/>
    <property type="evidence" value="ECO:0007669"/>
    <property type="project" value="UniProtKB-KW"/>
</dbReference>
<dbReference type="EMBL" id="QQBC01000002">
    <property type="protein sequence ID" value="RDI68455.1"/>
    <property type="molecule type" value="Genomic_DNA"/>
</dbReference>
<dbReference type="RefSeq" id="WP_114755536.1">
    <property type="nucleotide sequence ID" value="NZ_QQBC01000002.1"/>
</dbReference>
<organism evidence="3 4">
    <name type="scientific">Nocardia pseudobrasiliensis</name>
    <dbReference type="NCBI Taxonomy" id="45979"/>
    <lineage>
        <taxon>Bacteria</taxon>
        <taxon>Bacillati</taxon>
        <taxon>Actinomycetota</taxon>
        <taxon>Actinomycetes</taxon>
        <taxon>Mycobacteriales</taxon>
        <taxon>Nocardiaceae</taxon>
        <taxon>Nocardia</taxon>
    </lineage>
</organism>
<dbReference type="EC" id="4.2.3.-" evidence="2"/>
<dbReference type="SUPFAM" id="SSF48576">
    <property type="entry name" value="Terpenoid synthases"/>
    <property type="match status" value="1"/>
</dbReference>
<dbReference type="Proteomes" id="UP000254869">
    <property type="component" value="Unassembled WGS sequence"/>
</dbReference>
<evidence type="ECO:0000256" key="2">
    <source>
        <dbReference type="RuleBase" id="RU366034"/>
    </source>
</evidence>
<keyword evidence="2" id="KW-0460">Magnesium</keyword>
<dbReference type="AlphaFoldDB" id="A0A370ICJ8"/>
<comment type="cofactor">
    <cofactor evidence="2">
        <name>Mg(2+)</name>
        <dbReference type="ChEBI" id="CHEBI:18420"/>
    </cofactor>
</comment>
<sequence length="348" mass="40383">MDVELPPMDVEFPAIYCPFPFKVHPSVERITQESLAWADQVGIYPSERYRQMFHRARFSWWHGVITPDADEERILPFAKFLLLQGSIPEAWSPHWAGHPGKLADFVARVGYTLEVPNAKVLTNFPHLMRGWEEVVSQLQKLATPNQYRRWLECVLSDLNSLVRENWIIAEKKVLDVNEYLPLRMRTMQMTPYFFSNDIVYGRDVPDYLFDHPAVRALHQLVLVHLGVRNDARDYRRDASEGQCNVIPCLMRDTGCSETEAIARTVGILDTVMYRCVQLHRRMEKGKMPDAMREHLADVLGFTRATIAYEQHVRHGWYQYHGDMSQEFAGSPSSVDPLPYSSVAWCWNV</sequence>
<proteinExistence type="inferred from homology"/>
<keyword evidence="4" id="KW-1185">Reference proteome</keyword>
<keyword evidence="1 2" id="KW-0456">Lyase</keyword>
<comment type="caution">
    <text evidence="3">The sequence shown here is derived from an EMBL/GenBank/DDBJ whole genome shotgun (WGS) entry which is preliminary data.</text>
</comment>
<protein>
    <recommendedName>
        <fullName evidence="2">Terpene synthase</fullName>
        <ecNumber evidence="2">4.2.3.-</ecNumber>
    </recommendedName>
</protein>
<evidence type="ECO:0000256" key="1">
    <source>
        <dbReference type="ARBA" id="ARBA00023239"/>
    </source>
</evidence>
<comment type="similarity">
    <text evidence="2">Belongs to the terpene synthase family.</text>
</comment>